<evidence type="ECO:0000256" key="7">
    <source>
        <dbReference type="HAMAP-Rule" id="MF_00259"/>
    </source>
</evidence>
<dbReference type="STRING" id="1817867.A3F83_05405"/>
<dbReference type="InterPro" id="IPR022903">
    <property type="entry name" value="GcvT_bac"/>
</dbReference>
<proteinExistence type="inferred from homology"/>
<evidence type="ECO:0000259" key="9">
    <source>
        <dbReference type="Pfam" id="PF01571"/>
    </source>
</evidence>
<feature type="binding site" evidence="8">
    <location>
        <position position="201"/>
    </location>
    <ligand>
        <name>substrate</name>
    </ligand>
</feature>
<dbReference type="Pfam" id="PF08669">
    <property type="entry name" value="GCV_T_C"/>
    <property type="match status" value="1"/>
</dbReference>
<evidence type="ECO:0000256" key="3">
    <source>
        <dbReference type="ARBA" id="ARBA00022576"/>
    </source>
</evidence>
<dbReference type="Gene3D" id="3.30.70.1400">
    <property type="entry name" value="Aminomethyltransferase beta-barrel domains"/>
    <property type="match status" value="1"/>
</dbReference>
<evidence type="ECO:0000256" key="6">
    <source>
        <dbReference type="ARBA" id="ARBA00047665"/>
    </source>
</evidence>
<evidence type="ECO:0000256" key="1">
    <source>
        <dbReference type="ARBA" id="ARBA00008609"/>
    </source>
</evidence>
<evidence type="ECO:0000256" key="4">
    <source>
        <dbReference type="ARBA" id="ARBA00022679"/>
    </source>
</evidence>
<dbReference type="InterPro" id="IPR006222">
    <property type="entry name" value="GCVT_N"/>
</dbReference>
<name>A0A1F5YVX2_9BACT</name>
<sequence length="368" mass="40445">MNGLKRTPLFDRHQAAGGKMVPFAGWEMPVSYGEGILEEHKTVRTHAGLFDVSHMGRFRFFGPQAGPALDYLTTGKASGLEEGRFLYTLLLEESGGVIDDLLVGRLGGEFLVVVNAANLQIDFEHMSNWCCKLGAAFLVDESEQSALLALQGPASREILKKVIGNPEELDGLPYYRMIRSHYSGEEIVLSRTGYTGELGYEIFIDRANAASLWDALLGHGAKPCGLGARDTLRLEMGYALYGHELDREHTPLEAGLSWVVDFDKEDFIGRPALLQQREKGLERVLRGIIGSRRGDIPRPGYLLKREGREIARLVSGGVAPSLGLGIGTAYLPQEFAAQGSWLDLELRGRAVEVEVVRPPFYKEGTAKA</sequence>
<dbReference type="Gene3D" id="3.30.1360.120">
    <property type="entry name" value="Probable tRNA modification gtpase trme, domain 1"/>
    <property type="match status" value="1"/>
</dbReference>
<evidence type="ECO:0000313" key="11">
    <source>
        <dbReference type="EMBL" id="OGG04052.1"/>
    </source>
</evidence>
<dbReference type="HAMAP" id="MF_00259">
    <property type="entry name" value="GcvT"/>
    <property type="match status" value="1"/>
</dbReference>
<dbReference type="AlphaFoldDB" id="A0A1F5YVX2"/>
<dbReference type="GO" id="GO:0019464">
    <property type="term" value="P:glycine decarboxylation via glycine cleavage system"/>
    <property type="evidence" value="ECO:0007669"/>
    <property type="project" value="UniProtKB-UniRule"/>
</dbReference>
<feature type="domain" description="GCVT N-terminal" evidence="9">
    <location>
        <begin position="9"/>
        <end position="264"/>
    </location>
</feature>
<protein>
    <recommendedName>
        <fullName evidence="2 7">Aminomethyltransferase</fullName>
        <ecNumber evidence="2 7">2.1.2.10</ecNumber>
    </recommendedName>
    <alternativeName>
        <fullName evidence="5 7">Glycine cleavage system T protein</fullName>
    </alternativeName>
</protein>
<dbReference type="InterPro" id="IPR028896">
    <property type="entry name" value="GcvT/YgfZ/DmdA"/>
</dbReference>
<comment type="catalytic activity">
    <reaction evidence="6 7">
        <text>N(6)-[(R)-S(8)-aminomethyldihydrolipoyl]-L-lysyl-[protein] + (6S)-5,6,7,8-tetrahydrofolate = N(6)-[(R)-dihydrolipoyl]-L-lysyl-[protein] + (6R)-5,10-methylene-5,6,7,8-tetrahydrofolate + NH4(+)</text>
        <dbReference type="Rhea" id="RHEA:16945"/>
        <dbReference type="Rhea" id="RHEA-COMP:10475"/>
        <dbReference type="Rhea" id="RHEA-COMP:10492"/>
        <dbReference type="ChEBI" id="CHEBI:15636"/>
        <dbReference type="ChEBI" id="CHEBI:28938"/>
        <dbReference type="ChEBI" id="CHEBI:57453"/>
        <dbReference type="ChEBI" id="CHEBI:83100"/>
        <dbReference type="ChEBI" id="CHEBI:83143"/>
        <dbReference type="EC" id="2.1.2.10"/>
    </reaction>
</comment>
<dbReference type="NCBIfam" id="TIGR00528">
    <property type="entry name" value="gcvT"/>
    <property type="match status" value="1"/>
</dbReference>
<organism evidence="11 12">
    <name type="scientific">Candidatus Glassbacteria bacterium RIFCSPLOWO2_12_FULL_58_11</name>
    <dbReference type="NCBI Taxonomy" id="1817867"/>
    <lineage>
        <taxon>Bacteria</taxon>
        <taxon>Candidatus Glassiibacteriota</taxon>
    </lineage>
</organism>
<comment type="similarity">
    <text evidence="1 7">Belongs to the GcvT family.</text>
</comment>
<keyword evidence="3 7" id="KW-0032">Aminotransferase</keyword>
<dbReference type="PIRSF" id="PIRSF006487">
    <property type="entry name" value="GcvT"/>
    <property type="match status" value="1"/>
</dbReference>
<evidence type="ECO:0000256" key="5">
    <source>
        <dbReference type="ARBA" id="ARBA00031395"/>
    </source>
</evidence>
<evidence type="ECO:0000313" key="12">
    <source>
        <dbReference type="Proteomes" id="UP000179129"/>
    </source>
</evidence>
<dbReference type="GO" id="GO:0005960">
    <property type="term" value="C:glycine cleavage complex"/>
    <property type="evidence" value="ECO:0007669"/>
    <property type="project" value="InterPro"/>
</dbReference>
<gene>
    <name evidence="7" type="primary">gcvT</name>
    <name evidence="11" type="ORF">A3F83_05405</name>
</gene>
<feature type="domain" description="Aminomethyltransferase C-terminal" evidence="10">
    <location>
        <begin position="284"/>
        <end position="362"/>
    </location>
</feature>
<comment type="caution">
    <text evidence="11">The sequence shown here is derived from an EMBL/GenBank/DDBJ whole genome shotgun (WGS) entry which is preliminary data.</text>
</comment>
<evidence type="ECO:0000256" key="2">
    <source>
        <dbReference type="ARBA" id="ARBA00012616"/>
    </source>
</evidence>
<dbReference type="EMBL" id="MFIX01000124">
    <property type="protein sequence ID" value="OGG04052.1"/>
    <property type="molecule type" value="Genomic_DNA"/>
</dbReference>
<dbReference type="InterPro" id="IPR013977">
    <property type="entry name" value="GcvT_C"/>
</dbReference>
<keyword evidence="4 7" id="KW-0808">Transferase</keyword>
<dbReference type="NCBIfam" id="NF001567">
    <property type="entry name" value="PRK00389.1"/>
    <property type="match status" value="1"/>
</dbReference>
<dbReference type="GO" id="GO:0004047">
    <property type="term" value="F:aminomethyltransferase activity"/>
    <property type="evidence" value="ECO:0007669"/>
    <property type="project" value="UniProtKB-UniRule"/>
</dbReference>
<dbReference type="PANTHER" id="PTHR43757">
    <property type="entry name" value="AMINOMETHYLTRANSFERASE"/>
    <property type="match status" value="1"/>
</dbReference>
<dbReference type="EC" id="2.1.2.10" evidence="2 7"/>
<comment type="subunit">
    <text evidence="7">The glycine cleavage system is composed of four proteins: P, T, L and H.</text>
</comment>
<dbReference type="SUPFAM" id="SSF103025">
    <property type="entry name" value="Folate-binding domain"/>
    <property type="match status" value="1"/>
</dbReference>
<dbReference type="InterPro" id="IPR027266">
    <property type="entry name" value="TrmE/GcvT-like"/>
</dbReference>
<dbReference type="GO" id="GO:0005829">
    <property type="term" value="C:cytosol"/>
    <property type="evidence" value="ECO:0007669"/>
    <property type="project" value="TreeGrafter"/>
</dbReference>
<dbReference type="GO" id="GO:0008483">
    <property type="term" value="F:transaminase activity"/>
    <property type="evidence" value="ECO:0007669"/>
    <property type="project" value="UniProtKB-KW"/>
</dbReference>
<comment type="function">
    <text evidence="7">The glycine cleavage system catalyzes the degradation of glycine.</text>
</comment>
<accession>A0A1F5YVX2</accession>
<reference evidence="11 12" key="1">
    <citation type="journal article" date="2016" name="Nat. Commun.">
        <title>Thousands of microbial genomes shed light on interconnected biogeochemical processes in an aquifer system.</title>
        <authorList>
            <person name="Anantharaman K."/>
            <person name="Brown C.T."/>
            <person name="Hug L.A."/>
            <person name="Sharon I."/>
            <person name="Castelle C.J."/>
            <person name="Probst A.J."/>
            <person name="Thomas B.C."/>
            <person name="Singh A."/>
            <person name="Wilkins M.J."/>
            <person name="Karaoz U."/>
            <person name="Brodie E.L."/>
            <person name="Williams K.H."/>
            <person name="Hubbard S.S."/>
            <person name="Banfield J.F."/>
        </authorList>
    </citation>
    <scope>NUCLEOTIDE SEQUENCE [LARGE SCALE GENOMIC DNA]</scope>
</reference>
<dbReference type="SUPFAM" id="SSF101790">
    <property type="entry name" value="Aminomethyltransferase beta-barrel domain"/>
    <property type="match status" value="1"/>
</dbReference>
<evidence type="ECO:0000259" key="10">
    <source>
        <dbReference type="Pfam" id="PF08669"/>
    </source>
</evidence>
<dbReference type="InterPro" id="IPR006223">
    <property type="entry name" value="GcvT"/>
</dbReference>
<dbReference type="Gene3D" id="4.10.1250.10">
    <property type="entry name" value="Aminomethyltransferase fragment"/>
    <property type="match status" value="1"/>
</dbReference>
<dbReference type="InterPro" id="IPR029043">
    <property type="entry name" value="GcvT/YgfZ_C"/>
</dbReference>
<dbReference type="Proteomes" id="UP000179129">
    <property type="component" value="Unassembled WGS sequence"/>
</dbReference>
<evidence type="ECO:0000256" key="8">
    <source>
        <dbReference type="PIRSR" id="PIRSR006487-1"/>
    </source>
</evidence>
<dbReference type="PANTHER" id="PTHR43757:SF2">
    <property type="entry name" value="AMINOMETHYLTRANSFERASE, MITOCHONDRIAL"/>
    <property type="match status" value="1"/>
</dbReference>
<dbReference type="FunFam" id="4.10.1250.10:FF:000001">
    <property type="entry name" value="Aminomethyltransferase"/>
    <property type="match status" value="1"/>
</dbReference>
<dbReference type="Gene3D" id="2.40.30.110">
    <property type="entry name" value="Aminomethyltransferase beta-barrel domains"/>
    <property type="match status" value="1"/>
</dbReference>
<dbReference type="Pfam" id="PF01571">
    <property type="entry name" value="GCV_T"/>
    <property type="match status" value="1"/>
</dbReference>